<gene>
    <name evidence="2" type="ORF">PR048_023452</name>
</gene>
<accession>A0ABQ9GU69</accession>
<organism evidence="2 3">
    <name type="scientific">Dryococelus australis</name>
    <dbReference type="NCBI Taxonomy" id="614101"/>
    <lineage>
        <taxon>Eukaryota</taxon>
        <taxon>Metazoa</taxon>
        <taxon>Ecdysozoa</taxon>
        <taxon>Arthropoda</taxon>
        <taxon>Hexapoda</taxon>
        <taxon>Insecta</taxon>
        <taxon>Pterygota</taxon>
        <taxon>Neoptera</taxon>
        <taxon>Polyneoptera</taxon>
        <taxon>Phasmatodea</taxon>
        <taxon>Verophasmatodea</taxon>
        <taxon>Anareolatae</taxon>
        <taxon>Phasmatidae</taxon>
        <taxon>Eurycanthinae</taxon>
        <taxon>Dryococelus</taxon>
    </lineage>
</organism>
<name>A0ABQ9GU69_9NEOP</name>
<evidence type="ECO:0000313" key="3">
    <source>
        <dbReference type="Proteomes" id="UP001159363"/>
    </source>
</evidence>
<evidence type="ECO:0000313" key="2">
    <source>
        <dbReference type="EMBL" id="KAJ8875556.1"/>
    </source>
</evidence>
<reference evidence="2 3" key="1">
    <citation type="submission" date="2023-02" db="EMBL/GenBank/DDBJ databases">
        <title>LHISI_Scaffold_Assembly.</title>
        <authorList>
            <person name="Stuart O.P."/>
            <person name="Cleave R."/>
            <person name="Magrath M.J.L."/>
            <person name="Mikheyev A.S."/>
        </authorList>
    </citation>
    <scope>NUCLEOTIDE SEQUENCE [LARGE SCALE GENOMIC DNA]</scope>
    <source>
        <strain evidence="2">Daus_M_001</strain>
        <tissue evidence="2">Leg muscle</tissue>
    </source>
</reference>
<keyword evidence="3" id="KW-1185">Reference proteome</keyword>
<feature type="region of interest" description="Disordered" evidence="1">
    <location>
        <begin position="62"/>
        <end position="87"/>
    </location>
</feature>
<dbReference type="EMBL" id="JARBHB010000009">
    <property type="protein sequence ID" value="KAJ8875556.1"/>
    <property type="molecule type" value="Genomic_DNA"/>
</dbReference>
<protein>
    <submittedName>
        <fullName evidence="2">Uncharacterized protein</fullName>
    </submittedName>
</protein>
<comment type="caution">
    <text evidence="2">The sequence shown here is derived from an EMBL/GenBank/DDBJ whole genome shotgun (WGS) entry which is preliminary data.</text>
</comment>
<sequence>MHSGVNNERWRRACAATAKPGQAALTKCWYVTAPPLSGGQFRGCDRPAVIFVFPSHPHPVHHPRHAYSIGPPPRYTRNTPPSDRDTWFGSHREAASTAARASRPSTAWDIHFSAYLQLEGVNIASLHSQQLREESHERKICFVQLLYVCKRPHALTIWVPFNNRQCQLELCASWIPSSGALRLVNTELRISAPRVYRVQGLCASWIPRLGALRLVDTEIRGSAPRGYRINAQEFSISCRRRSAIVDRLAYSFLTKANWAQSPAVSLLDFCYLFISRLYCGLAEFAACGYCESVNSPVGGVKGGEGLFHFIILSERPHTCPLLLYKYRHLYPLLPLALHRCTTPRRYIYAVKTKSILAGDTHSTLATTEFYKRGGGKLKLLPAVQDQQTLCCKVSGVALPTAMAQSEADLRWKAMSGECVGIKRQDGPDLCRSNRHLAGYCSYRELQRHTPAECRNSAVNREPFAACCKQLDTKPVTRASSNQSENSYPHAKDIATPSDLCVPGSSLCRYGFRQVMVVEDANVSSVAVLGRTARVCRRERKLQKKVPNNFLLAFHTEVKRLTLVAIGLLQGIHWLSQRYTFREHAYITNNHRGAGGLNV</sequence>
<proteinExistence type="predicted"/>
<dbReference type="Proteomes" id="UP001159363">
    <property type="component" value="Chromosome 8"/>
</dbReference>
<evidence type="ECO:0000256" key="1">
    <source>
        <dbReference type="SAM" id="MobiDB-lite"/>
    </source>
</evidence>